<protein>
    <recommendedName>
        <fullName evidence="3 6">Cyclic pyranopterin monophosphate synthase</fullName>
        <ecNumber evidence="3 6">4.6.1.17</ecNumber>
    </recommendedName>
    <alternativeName>
        <fullName evidence="6">Molybdenum cofactor biosynthesis protein C</fullName>
    </alternativeName>
</protein>
<dbReference type="Proteomes" id="UP001254832">
    <property type="component" value="Unassembled WGS sequence"/>
</dbReference>
<dbReference type="HAMAP" id="MF_01224_B">
    <property type="entry name" value="MoaC_B"/>
    <property type="match status" value="1"/>
</dbReference>
<evidence type="ECO:0000256" key="3">
    <source>
        <dbReference type="ARBA" id="ARBA00012575"/>
    </source>
</evidence>
<dbReference type="EMBL" id="JAVDTR010000006">
    <property type="protein sequence ID" value="MDR6724056.1"/>
    <property type="molecule type" value="Genomic_DNA"/>
</dbReference>
<evidence type="ECO:0000256" key="6">
    <source>
        <dbReference type="HAMAP-Rule" id="MF_01224"/>
    </source>
</evidence>
<dbReference type="NCBIfam" id="TIGR00581">
    <property type="entry name" value="moaC"/>
    <property type="match status" value="1"/>
</dbReference>
<dbReference type="AlphaFoldDB" id="A0AAP5LMD2"/>
<accession>A0AAP5LMD2</accession>
<dbReference type="Pfam" id="PF01967">
    <property type="entry name" value="MoaC"/>
    <property type="match status" value="1"/>
</dbReference>
<comment type="function">
    <text evidence="6">Catalyzes the conversion of (8S)-3',8-cyclo-7,8-dihydroguanosine 5'-triphosphate to cyclic pyranopterin monophosphate (cPMP).</text>
</comment>
<evidence type="ECO:0000259" key="7">
    <source>
        <dbReference type="Pfam" id="PF01967"/>
    </source>
</evidence>
<evidence type="ECO:0000313" key="9">
    <source>
        <dbReference type="Proteomes" id="UP001254832"/>
    </source>
</evidence>
<name>A0AAP5LMD2_PAEAM</name>
<sequence>MSSDVHNGQTSGGEFTHFNEQGRARMVDISGKEATVRKAVAVSKVTMDPATLEAIREGRIGKGDVLAVAQIAGIQGAKKTSDWIPMCHPLALTGVDIRFHDNGVDEIQIEATVKTEGKTGVEMEALTAASAAALTIYDMCKALQKDMIIGPTMLQSKSGGKNGDFNL</sequence>
<proteinExistence type="inferred from homology"/>
<feature type="binding site" evidence="6">
    <location>
        <begin position="123"/>
        <end position="124"/>
    </location>
    <ligand>
        <name>substrate</name>
    </ligand>
</feature>
<evidence type="ECO:0000256" key="1">
    <source>
        <dbReference type="ARBA" id="ARBA00001637"/>
    </source>
</evidence>
<evidence type="ECO:0000256" key="2">
    <source>
        <dbReference type="ARBA" id="ARBA00005046"/>
    </source>
</evidence>
<feature type="active site" evidence="6">
    <location>
        <position position="138"/>
    </location>
</feature>
<dbReference type="SUPFAM" id="SSF55040">
    <property type="entry name" value="Molybdenum cofactor biosynthesis protein C, MoaC"/>
    <property type="match status" value="1"/>
</dbReference>
<keyword evidence="5 6" id="KW-0456">Lyase</keyword>
<dbReference type="InterPro" id="IPR023045">
    <property type="entry name" value="MoaC"/>
</dbReference>
<dbReference type="InterPro" id="IPR002820">
    <property type="entry name" value="Mopterin_CF_biosynth-C_dom"/>
</dbReference>
<comment type="pathway">
    <text evidence="2 6">Cofactor biosynthesis; molybdopterin biosynthesis.</text>
</comment>
<evidence type="ECO:0000256" key="4">
    <source>
        <dbReference type="ARBA" id="ARBA00023150"/>
    </source>
</evidence>
<dbReference type="PANTHER" id="PTHR22960:SF29">
    <property type="entry name" value="CYCLIC PYRANOPTERIN MONOPHOSPHATE SYNTHASE"/>
    <property type="match status" value="1"/>
</dbReference>
<feature type="domain" description="Molybdopterin cofactor biosynthesis C (MoaC)" evidence="7">
    <location>
        <begin position="26"/>
        <end position="160"/>
    </location>
</feature>
<reference evidence="8" key="1">
    <citation type="submission" date="2023-07" db="EMBL/GenBank/DDBJ databases">
        <title>Sorghum-associated microbial communities from plants grown in Nebraska, USA.</title>
        <authorList>
            <person name="Schachtman D."/>
        </authorList>
    </citation>
    <scope>NUCLEOTIDE SEQUENCE</scope>
    <source>
        <strain evidence="8">BE80</strain>
    </source>
</reference>
<comment type="subunit">
    <text evidence="6">Homohexamer; trimer of dimers.</text>
</comment>
<gene>
    <name evidence="6" type="primary">moaC</name>
    <name evidence="8" type="ORF">J2W91_002518</name>
</gene>
<dbReference type="PANTHER" id="PTHR22960">
    <property type="entry name" value="MOLYBDOPTERIN COFACTOR SYNTHESIS PROTEIN A"/>
    <property type="match status" value="1"/>
</dbReference>
<comment type="catalytic activity">
    <reaction evidence="1 6">
        <text>(8S)-3',8-cyclo-7,8-dihydroguanosine 5'-triphosphate = cyclic pyranopterin phosphate + diphosphate</text>
        <dbReference type="Rhea" id="RHEA:49580"/>
        <dbReference type="ChEBI" id="CHEBI:33019"/>
        <dbReference type="ChEBI" id="CHEBI:59648"/>
        <dbReference type="ChEBI" id="CHEBI:131766"/>
        <dbReference type="EC" id="4.6.1.17"/>
    </reaction>
</comment>
<evidence type="ECO:0000256" key="5">
    <source>
        <dbReference type="ARBA" id="ARBA00023239"/>
    </source>
</evidence>
<dbReference type="GO" id="GO:0006777">
    <property type="term" value="P:Mo-molybdopterin cofactor biosynthetic process"/>
    <property type="evidence" value="ECO:0007669"/>
    <property type="project" value="UniProtKB-UniRule"/>
</dbReference>
<feature type="binding site" evidence="6">
    <location>
        <begin position="86"/>
        <end position="88"/>
    </location>
    <ligand>
        <name>substrate</name>
    </ligand>
</feature>
<dbReference type="NCBIfam" id="NF006870">
    <property type="entry name" value="PRK09364.1"/>
    <property type="match status" value="1"/>
</dbReference>
<comment type="caution">
    <text evidence="8">The sequence shown here is derived from an EMBL/GenBank/DDBJ whole genome shotgun (WGS) entry which is preliminary data.</text>
</comment>
<dbReference type="CDD" id="cd01420">
    <property type="entry name" value="MoaC_PE"/>
    <property type="match status" value="1"/>
</dbReference>
<evidence type="ECO:0000313" key="8">
    <source>
        <dbReference type="EMBL" id="MDR6724056.1"/>
    </source>
</evidence>
<dbReference type="EC" id="4.6.1.17" evidence="3 6"/>
<comment type="similarity">
    <text evidence="6">Belongs to the MoaC family.</text>
</comment>
<dbReference type="InterPro" id="IPR050105">
    <property type="entry name" value="MoCo_biosynth_MoaA/MoaC"/>
</dbReference>
<dbReference type="Gene3D" id="3.30.70.640">
    <property type="entry name" value="Molybdopterin cofactor biosynthesis C (MoaC) domain"/>
    <property type="match status" value="1"/>
</dbReference>
<dbReference type="InterPro" id="IPR047594">
    <property type="entry name" value="MoaC_bact/euk"/>
</dbReference>
<organism evidence="8 9">
    <name type="scientific">Paenibacillus amylolyticus</name>
    <dbReference type="NCBI Taxonomy" id="1451"/>
    <lineage>
        <taxon>Bacteria</taxon>
        <taxon>Bacillati</taxon>
        <taxon>Bacillota</taxon>
        <taxon>Bacilli</taxon>
        <taxon>Bacillales</taxon>
        <taxon>Paenibacillaceae</taxon>
        <taxon>Paenibacillus</taxon>
    </lineage>
</organism>
<dbReference type="InterPro" id="IPR036522">
    <property type="entry name" value="MoaC_sf"/>
</dbReference>
<keyword evidence="4 6" id="KW-0501">Molybdenum cofactor biosynthesis</keyword>
<dbReference type="GO" id="GO:0061799">
    <property type="term" value="F:cyclic pyranopterin monophosphate synthase activity"/>
    <property type="evidence" value="ECO:0007669"/>
    <property type="project" value="UniProtKB-UniRule"/>
</dbReference>